<reference evidence="2" key="1">
    <citation type="journal article" date="2019" name="Int. J. Syst. Evol. Microbiol.">
        <title>The Global Catalogue of Microorganisms (GCM) 10K type strain sequencing project: providing services to taxonomists for standard genome sequencing and annotation.</title>
        <authorList>
            <consortium name="The Broad Institute Genomics Platform"/>
            <consortium name="The Broad Institute Genome Sequencing Center for Infectious Disease"/>
            <person name="Wu L."/>
            <person name="Ma J."/>
        </authorList>
    </citation>
    <scope>NUCLEOTIDE SEQUENCE [LARGE SCALE GENOMIC DNA]</scope>
    <source>
        <strain evidence="2">CGMCC 1.15420</strain>
    </source>
</reference>
<protein>
    <recommendedName>
        <fullName evidence="3">Transposase</fullName>
    </recommendedName>
</protein>
<evidence type="ECO:0000313" key="1">
    <source>
        <dbReference type="EMBL" id="GGG09065.1"/>
    </source>
</evidence>
<evidence type="ECO:0008006" key="3">
    <source>
        <dbReference type="Google" id="ProtNLM"/>
    </source>
</evidence>
<comment type="caution">
    <text evidence="1">The sequence shown here is derived from an EMBL/GenBank/DDBJ whole genome shotgun (WGS) entry which is preliminary data.</text>
</comment>
<organism evidence="1 2">
    <name type="scientific">Paenibacillus aceti</name>
    <dbReference type="NCBI Taxonomy" id="1820010"/>
    <lineage>
        <taxon>Bacteria</taxon>
        <taxon>Bacillati</taxon>
        <taxon>Bacillota</taxon>
        <taxon>Bacilli</taxon>
        <taxon>Bacillales</taxon>
        <taxon>Paenibacillaceae</taxon>
        <taxon>Paenibacillus</taxon>
    </lineage>
</organism>
<evidence type="ECO:0000313" key="2">
    <source>
        <dbReference type="Proteomes" id="UP000608420"/>
    </source>
</evidence>
<dbReference type="Proteomes" id="UP000608420">
    <property type="component" value="Unassembled WGS sequence"/>
</dbReference>
<accession>A0ABQ1W141</accession>
<keyword evidence="2" id="KW-1185">Reference proteome</keyword>
<dbReference type="EMBL" id="BMIW01000027">
    <property type="protein sequence ID" value="GGG09065.1"/>
    <property type="molecule type" value="Genomic_DNA"/>
</dbReference>
<gene>
    <name evidence="1" type="ORF">GCM10010913_33590</name>
</gene>
<proteinExistence type="predicted"/>
<name>A0ABQ1W141_9BACL</name>
<sequence>MSHTDIVPEHTAIRNYLSQHRLPLYFSKPVMAHIETYMVAATAKGFRGKVVDLAEYSDCHRTSIGHFLAEGKWDESVLQRQVKADSLAQVMAISGRTAEPYFVIHDDTIAQKTKPSSQAQSPMECTGFHHSYLLGKIVFGHQIQATVVACGDTSLIHSIDLCDKSQKHPDGKVVTKIDRV</sequence>